<feature type="topological domain" description="Cytoplasmic" evidence="14">
    <location>
        <begin position="1"/>
        <end position="9"/>
    </location>
</feature>
<evidence type="ECO:0000256" key="15">
    <source>
        <dbReference type="SAM" id="Phobius"/>
    </source>
</evidence>
<evidence type="ECO:0000256" key="3">
    <source>
        <dbReference type="ARBA" id="ARBA00022448"/>
    </source>
</evidence>
<keyword evidence="10 14" id="KW-0472">Membrane</keyword>
<dbReference type="EMBL" id="CP027860">
    <property type="protein sequence ID" value="AVP98599.1"/>
    <property type="molecule type" value="Genomic_DNA"/>
</dbReference>
<evidence type="ECO:0000256" key="10">
    <source>
        <dbReference type="ARBA" id="ARBA00023136"/>
    </source>
</evidence>
<dbReference type="Gene3D" id="1.20.1550.10">
    <property type="entry name" value="DsbB-like"/>
    <property type="match status" value="1"/>
</dbReference>
<dbReference type="Proteomes" id="UP000241074">
    <property type="component" value="Chromosome"/>
</dbReference>
<dbReference type="InterPro" id="IPR022920">
    <property type="entry name" value="Disulphide_bond_form_DsbB"/>
</dbReference>
<keyword evidence="8 14" id="KW-1133">Transmembrane helix</keyword>
<dbReference type="InterPro" id="IPR003752">
    <property type="entry name" value="DiS_bond_form_DsbB/BdbC"/>
</dbReference>
<evidence type="ECO:0000313" key="17">
    <source>
        <dbReference type="Proteomes" id="UP000241074"/>
    </source>
</evidence>
<keyword evidence="5" id="KW-0997">Cell inner membrane</keyword>
<reference evidence="16 17" key="1">
    <citation type="submission" date="2018-03" db="EMBL/GenBank/DDBJ databases">
        <title>Ahniella affigens gen. nov., sp. nov., a gammaproteobacterium isolated from sandy soil near a stream.</title>
        <authorList>
            <person name="Ko Y."/>
            <person name="Kim J.-H."/>
        </authorList>
    </citation>
    <scope>NUCLEOTIDE SEQUENCE [LARGE SCALE GENOMIC DNA]</scope>
    <source>
        <strain evidence="16 17">D13</strain>
    </source>
</reference>
<dbReference type="Pfam" id="PF02600">
    <property type="entry name" value="DsbB"/>
    <property type="match status" value="1"/>
</dbReference>
<evidence type="ECO:0000256" key="5">
    <source>
        <dbReference type="ARBA" id="ARBA00022519"/>
    </source>
</evidence>
<dbReference type="RefSeq" id="WP_106892520.1">
    <property type="nucleotide sequence ID" value="NZ_CP027860.1"/>
</dbReference>
<keyword evidence="11 14" id="KW-1015">Disulfide bond</keyword>
<dbReference type="AlphaFoldDB" id="A0A2P1PUT7"/>
<keyword evidence="13 14" id="KW-0676">Redox-active center</keyword>
<organism evidence="16 17">
    <name type="scientific">Ahniella affigens</name>
    <dbReference type="NCBI Taxonomy" id="2021234"/>
    <lineage>
        <taxon>Bacteria</taxon>
        <taxon>Pseudomonadati</taxon>
        <taxon>Pseudomonadota</taxon>
        <taxon>Gammaproteobacteria</taxon>
        <taxon>Lysobacterales</taxon>
        <taxon>Rhodanobacteraceae</taxon>
        <taxon>Ahniella</taxon>
    </lineage>
</organism>
<keyword evidence="4 14" id="KW-1003">Cell membrane</keyword>
<evidence type="ECO:0000256" key="8">
    <source>
        <dbReference type="ARBA" id="ARBA00022989"/>
    </source>
</evidence>
<dbReference type="GO" id="GO:0009055">
    <property type="term" value="F:electron transfer activity"/>
    <property type="evidence" value="ECO:0007669"/>
    <property type="project" value="UniProtKB-UniRule"/>
</dbReference>
<evidence type="ECO:0000256" key="13">
    <source>
        <dbReference type="ARBA" id="ARBA00023284"/>
    </source>
</evidence>
<comment type="similarity">
    <text evidence="2 14">Belongs to the DsbB family.</text>
</comment>
<dbReference type="PANTHER" id="PTHR36570:SF3">
    <property type="entry name" value="DISULFIDE BOND FORMATION PROTEIN B"/>
    <property type="match status" value="1"/>
</dbReference>
<comment type="caution">
    <text evidence="14">Lacks conserved residue(s) required for the propagation of feature annotation.</text>
</comment>
<evidence type="ECO:0000313" key="16">
    <source>
        <dbReference type="EMBL" id="AVP98599.1"/>
    </source>
</evidence>
<dbReference type="SUPFAM" id="SSF158442">
    <property type="entry name" value="DsbB-like"/>
    <property type="match status" value="1"/>
</dbReference>
<evidence type="ECO:0000256" key="6">
    <source>
        <dbReference type="ARBA" id="ARBA00022692"/>
    </source>
</evidence>
<evidence type="ECO:0000256" key="14">
    <source>
        <dbReference type="HAMAP-Rule" id="MF_00286"/>
    </source>
</evidence>
<accession>A0A2P1PUT7</accession>
<name>A0A2P1PUT7_9GAMM</name>
<proteinExistence type="inferred from homology"/>
<evidence type="ECO:0000256" key="9">
    <source>
        <dbReference type="ARBA" id="ARBA00023002"/>
    </source>
</evidence>
<dbReference type="HAMAP" id="MF_00286">
    <property type="entry name" value="DsbB"/>
    <property type="match status" value="1"/>
</dbReference>
<dbReference type="GO" id="GO:0006457">
    <property type="term" value="P:protein folding"/>
    <property type="evidence" value="ECO:0007669"/>
    <property type="project" value="InterPro"/>
</dbReference>
<evidence type="ECO:0000256" key="1">
    <source>
        <dbReference type="ARBA" id="ARBA00004429"/>
    </source>
</evidence>
<dbReference type="InterPro" id="IPR050183">
    <property type="entry name" value="DsbB"/>
</dbReference>
<keyword evidence="9 14" id="KW-0560">Oxidoreductase</keyword>
<feature type="transmembrane region" description="Helical" evidence="15">
    <location>
        <begin position="140"/>
        <end position="160"/>
    </location>
</feature>
<dbReference type="OrthoDB" id="3711263at2"/>
<keyword evidence="7 14" id="KW-0249">Electron transport</keyword>
<keyword evidence="17" id="KW-1185">Reference proteome</keyword>
<dbReference type="KEGG" id="xba:C7S18_16005"/>
<keyword evidence="6 14" id="KW-0812">Transmembrane</keyword>
<protein>
    <recommendedName>
        <fullName evidence="14">Disulfide bond formation protein B</fullName>
    </recommendedName>
    <alternativeName>
        <fullName evidence="14">Disulfide oxidoreductase</fullName>
    </alternativeName>
</protein>
<evidence type="ECO:0000256" key="11">
    <source>
        <dbReference type="ARBA" id="ARBA00023157"/>
    </source>
</evidence>
<evidence type="ECO:0000256" key="7">
    <source>
        <dbReference type="ARBA" id="ARBA00022982"/>
    </source>
</evidence>
<feature type="transmembrane region" description="Helical" evidence="15">
    <location>
        <begin position="40"/>
        <end position="56"/>
    </location>
</feature>
<feature type="topological domain" description="Cytoplasmic" evidence="14">
    <location>
        <begin position="162"/>
        <end position="166"/>
    </location>
</feature>
<comment type="subcellular location">
    <subcellularLocation>
        <location evidence="1">Cell inner membrane</location>
        <topology evidence="1">Multi-pass membrane protein</topology>
    </subcellularLocation>
    <subcellularLocation>
        <location evidence="14">Cell membrane</location>
        <topology evidence="14">Multi-pass membrane protein</topology>
    </subcellularLocation>
</comment>
<dbReference type="InterPro" id="IPR023380">
    <property type="entry name" value="DsbB-like_sf"/>
</dbReference>
<reference evidence="16 17" key="2">
    <citation type="submission" date="2018-03" db="EMBL/GenBank/DDBJ databases">
        <authorList>
            <person name="Keele B.F."/>
        </authorList>
    </citation>
    <scope>NUCLEOTIDE SEQUENCE [LARGE SCALE GENOMIC DNA]</scope>
    <source>
        <strain evidence="16 17">D13</strain>
    </source>
</reference>
<evidence type="ECO:0000256" key="4">
    <source>
        <dbReference type="ARBA" id="ARBA00022475"/>
    </source>
</evidence>
<feature type="topological domain" description="Periplasmic" evidence="14">
    <location>
        <begin position="27"/>
        <end position="44"/>
    </location>
</feature>
<keyword evidence="3 14" id="KW-0813">Transport</keyword>
<dbReference type="PANTHER" id="PTHR36570">
    <property type="entry name" value="DISULFIDE BOND FORMATION PROTEIN B"/>
    <property type="match status" value="1"/>
</dbReference>
<feature type="transmembrane region" description="Helical" evidence="15">
    <location>
        <begin position="68"/>
        <end position="88"/>
    </location>
</feature>
<gene>
    <name evidence="14" type="primary">dsbB</name>
    <name evidence="16" type="ORF">C7S18_16005</name>
</gene>
<feature type="topological domain" description="Cytoplasmic" evidence="14">
    <location>
        <begin position="62"/>
        <end position="67"/>
    </location>
</feature>
<keyword evidence="12 14" id="KW-0143">Chaperone</keyword>
<dbReference type="NCBIfam" id="NF003354">
    <property type="entry name" value="PRK04388.1"/>
    <property type="match status" value="1"/>
</dbReference>
<dbReference type="GO" id="GO:0005886">
    <property type="term" value="C:plasma membrane"/>
    <property type="evidence" value="ECO:0007669"/>
    <property type="project" value="UniProtKB-SubCell"/>
</dbReference>
<comment type="function">
    <text evidence="14">Required for disulfide bond formation in some periplasmic proteins. Acts by oxidizing the DsbA protein.</text>
</comment>
<sequence length="166" mass="18341">MPKPTFRLMFLTGFLVCVGLLSYALYVEHVKFIDPCPLCIFQRIGFMVAGLFFLIGGLHNPRNLGRKIYGALASLALIIGGSVSAWHVRMTHLPPDQIPDCGPGLAYMYKSFPLQKVLDMVFNGSGECAKVDWTFLGMSMPAWTLVCFIGLLGWTLYATFKAPGKV</sequence>
<feature type="disulfide bond" description="Redox-active" evidence="14">
    <location>
        <begin position="36"/>
        <end position="39"/>
    </location>
</feature>
<evidence type="ECO:0000256" key="12">
    <source>
        <dbReference type="ARBA" id="ARBA00023186"/>
    </source>
</evidence>
<dbReference type="GO" id="GO:0015035">
    <property type="term" value="F:protein-disulfide reductase activity"/>
    <property type="evidence" value="ECO:0007669"/>
    <property type="project" value="UniProtKB-UniRule"/>
</dbReference>
<evidence type="ECO:0000256" key="2">
    <source>
        <dbReference type="ARBA" id="ARBA00008823"/>
    </source>
</evidence>